<keyword evidence="1" id="KW-1133">Transmembrane helix</keyword>
<evidence type="ECO:0000256" key="1">
    <source>
        <dbReference type="SAM" id="Phobius"/>
    </source>
</evidence>
<dbReference type="InterPro" id="IPR011992">
    <property type="entry name" value="EF-hand-dom_pair"/>
</dbReference>
<evidence type="ECO:0008006" key="5">
    <source>
        <dbReference type="Google" id="ProtNLM"/>
    </source>
</evidence>
<keyword evidence="1" id="KW-0812">Transmembrane</keyword>
<dbReference type="Pfam" id="PF02009">
    <property type="entry name" value="RIFIN"/>
    <property type="match status" value="1"/>
</dbReference>
<feature type="transmembrane region" description="Helical" evidence="1">
    <location>
        <begin position="343"/>
        <end position="368"/>
    </location>
</feature>
<sequence>MKVHYINILLFALPLNILVRLYHVGSPHKKPSITPHTQTNRLLCECELYAPTNYDNDPEMKAVMQDFDRQTSERFHEYDERMKTTRQKCKDKCDEAIQKIILKDKLEKHMAQQLSTLETKITTDDIPTCVCEKSMADKVEKGCLRCAGVLGGGVMPSIGLLGGIGEGAISLLKPAALEAAIDFATKAGAAAGAAAGAQAGIKVVMDGLCRDFGLSTVRIKVLGSVINGTSYTDVPMITEAIYTTYNRSCLPSVPGAGAGPGPGGFTAAPTDQAFCSTFNALDLDQGKFLTPSSIRDFIRKGVEKIVPEAETAASTETAHVTTTQTPVLQARYTAAVEATYGGYHISIIASIVAIVVIVLIMVIIYLILRYRRKKKMKKKLQYIKLLEE</sequence>
<dbReference type="InterPro" id="IPR006373">
    <property type="entry name" value="VSA_Rifin"/>
</dbReference>
<dbReference type="EMBL" id="KE123601">
    <property type="protein sequence ID" value="EUR74236.1"/>
    <property type="molecule type" value="Genomic_DNA"/>
</dbReference>
<evidence type="ECO:0000256" key="2">
    <source>
        <dbReference type="SAM" id="SignalP"/>
    </source>
</evidence>
<evidence type="ECO:0000313" key="4">
    <source>
        <dbReference type="Proteomes" id="UP000030688"/>
    </source>
</evidence>
<evidence type="ECO:0000313" key="3">
    <source>
        <dbReference type="EMBL" id="EUR74236.1"/>
    </source>
</evidence>
<dbReference type="AlphaFoldDB" id="W7FQM7"/>
<dbReference type="Proteomes" id="UP000030688">
    <property type="component" value="Unassembled WGS sequence"/>
</dbReference>
<accession>W7FQM7</accession>
<feature type="chain" id="PRO_5004895200" description="Rifin" evidence="2">
    <location>
        <begin position="22"/>
        <end position="388"/>
    </location>
</feature>
<protein>
    <recommendedName>
        <fullName evidence="5">Rifin</fullName>
    </recommendedName>
</protein>
<dbReference type="SUPFAM" id="SSF47473">
    <property type="entry name" value="EF-hand"/>
    <property type="match status" value="1"/>
</dbReference>
<keyword evidence="2" id="KW-0732">Signal</keyword>
<gene>
    <name evidence="3" type="ORF">PFBG_01592</name>
</gene>
<proteinExistence type="predicted"/>
<reference evidence="3 4" key="2">
    <citation type="submission" date="2013-02" db="EMBL/GenBank/DDBJ databases">
        <title>The Genome Sequence of Plasmodium falciparum 7G8.</title>
        <authorList>
            <consortium name="The Broad Institute Genome Sequencing Platform"/>
            <consortium name="The Broad Institute Genome Sequencing Center for Infectious Disease"/>
            <person name="Neafsey D."/>
            <person name="Cheeseman I."/>
            <person name="Volkman S."/>
            <person name="Adams J."/>
            <person name="Walker B."/>
            <person name="Young S.K."/>
            <person name="Zeng Q."/>
            <person name="Gargeya S."/>
            <person name="Fitzgerald M."/>
            <person name="Haas B."/>
            <person name="Abouelleil A."/>
            <person name="Alvarado L."/>
            <person name="Arachchi H.M."/>
            <person name="Berlin A.M."/>
            <person name="Chapman S.B."/>
            <person name="Dewar J."/>
            <person name="Goldberg J."/>
            <person name="Griggs A."/>
            <person name="Gujja S."/>
            <person name="Hansen M."/>
            <person name="Howarth C."/>
            <person name="Imamovic A."/>
            <person name="Larimer J."/>
            <person name="McCowan C."/>
            <person name="Murphy C."/>
            <person name="Neiman D."/>
            <person name="Pearson M."/>
            <person name="Priest M."/>
            <person name="Roberts A."/>
            <person name="Saif S."/>
            <person name="Shea T."/>
            <person name="Sisk P."/>
            <person name="Sykes S."/>
            <person name="Wortman J."/>
            <person name="Nusbaum C."/>
            <person name="Birren B."/>
        </authorList>
    </citation>
    <scope>NUCLEOTIDE SEQUENCE [LARGE SCALE GENOMIC DNA]</scope>
    <source>
        <strain evidence="3 4">7G8</strain>
    </source>
</reference>
<dbReference type="NCBIfam" id="TIGR01477">
    <property type="entry name" value="RIFIN"/>
    <property type="match status" value="1"/>
</dbReference>
<keyword evidence="1" id="KW-0472">Membrane</keyword>
<feature type="signal peptide" evidence="2">
    <location>
        <begin position="1"/>
        <end position="21"/>
    </location>
</feature>
<reference evidence="4" key="1">
    <citation type="submission" date="2007-11" db="EMBL/GenBank/DDBJ databases">
        <authorList>
            <consortium name="The Broad Institute Genome Sequencing Platform"/>
            <person name="Volkman S.K."/>
            <person name="Daily J.P."/>
            <person name="Sarr O."/>
            <person name="Ndiaye D."/>
            <person name="Ndir O."/>
            <person name="Mboup S."/>
            <person name="Lukens A."/>
            <person name="Stange-Thomann N."/>
            <person name="Mauceli E."/>
            <person name="Gnerre S."/>
            <person name="Jaffe D."/>
            <person name="Zainoun J."/>
            <person name="Wiegand R.C."/>
            <person name="Birren B."/>
            <person name="Galagan J."/>
            <person name="Lander E."/>
            <person name="Wirth D.F."/>
        </authorList>
    </citation>
    <scope>NUCLEOTIDE SEQUENCE [LARGE SCALE GENOMIC DNA]</scope>
    <source>
        <strain evidence="4">7G8</strain>
    </source>
</reference>
<name>W7FQM7_PLAF8</name>
<organism evidence="3 4">
    <name type="scientific">Plasmodium falciparum (isolate 7G8)</name>
    <dbReference type="NCBI Taxonomy" id="57266"/>
    <lineage>
        <taxon>Eukaryota</taxon>
        <taxon>Sar</taxon>
        <taxon>Alveolata</taxon>
        <taxon>Apicomplexa</taxon>
        <taxon>Aconoidasida</taxon>
        <taxon>Haemosporida</taxon>
        <taxon>Plasmodiidae</taxon>
        <taxon>Plasmodium</taxon>
        <taxon>Plasmodium (Laverania)</taxon>
    </lineage>
</organism>